<evidence type="ECO:0000259" key="1">
    <source>
        <dbReference type="Pfam" id="PF07811"/>
    </source>
</evidence>
<name>A0ABU4RI53_9HYPH</name>
<dbReference type="EMBL" id="JAXAFJ010000001">
    <property type="protein sequence ID" value="MDX6804514.1"/>
    <property type="molecule type" value="Genomic_DNA"/>
</dbReference>
<keyword evidence="3" id="KW-1185">Reference proteome</keyword>
<reference evidence="2 3" key="1">
    <citation type="submission" date="2023-11" db="EMBL/GenBank/DDBJ databases">
        <authorList>
            <person name="Bao R."/>
        </authorList>
    </citation>
    <scope>NUCLEOTIDE SEQUENCE [LARGE SCALE GENOMIC DNA]</scope>
    <source>
        <strain evidence="2 3">PJ23</strain>
    </source>
</reference>
<dbReference type="Pfam" id="PF07811">
    <property type="entry name" value="TadE"/>
    <property type="match status" value="1"/>
</dbReference>
<dbReference type="Proteomes" id="UP001274321">
    <property type="component" value="Unassembled WGS sequence"/>
</dbReference>
<proteinExistence type="predicted"/>
<dbReference type="RefSeq" id="WP_319842640.1">
    <property type="nucleotide sequence ID" value="NZ_JAXAFJ010000001.1"/>
</dbReference>
<gene>
    <name evidence="2" type="ORF">SCD90_00425</name>
</gene>
<comment type="caution">
    <text evidence="2">The sequence shown here is derived from an EMBL/GenBank/DDBJ whole genome shotgun (WGS) entry which is preliminary data.</text>
</comment>
<evidence type="ECO:0000313" key="2">
    <source>
        <dbReference type="EMBL" id="MDX6804514.1"/>
    </source>
</evidence>
<sequence length="149" mass="15973">MEFAFIALPFFALLFAIVQVSLMLLVNSALDTALTDVARSIWARETQNAAPSFAQVKTAVCAGVPMLNCDELRIEVSANADAADVNPAAYDAKCFDPDLEPPATCYDPGAARDVLVLRAAYKWPFGIGITDFGSGSMLVSTAVFKNEIF</sequence>
<accession>A0ABU4RI53</accession>
<feature type="domain" description="TadE-like" evidence="1">
    <location>
        <begin position="2"/>
        <end position="39"/>
    </location>
</feature>
<protein>
    <submittedName>
        <fullName evidence="2">TadE/TadG family type IV pilus assembly protein</fullName>
    </submittedName>
</protein>
<dbReference type="InterPro" id="IPR012495">
    <property type="entry name" value="TadE-like_dom"/>
</dbReference>
<evidence type="ECO:0000313" key="3">
    <source>
        <dbReference type="Proteomes" id="UP001274321"/>
    </source>
</evidence>
<organism evidence="2 3">
    <name type="scientific">Terrihabitans rhizophilus</name>
    <dbReference type="NCBI Taxonomy" id="3092662"/>
    <lineage>
        <taxon>Bacteria</taxon>
        <taxon>Pseudomonadati</taxon>
        <taxon>Pseudomonadota</taxon>
        <taxon>Alphaproteobacteria</taxon>
        <taxon>Hyphomicrobiales</taxon>
        <taxon>Terrihabitans</taxon>
    </lineage>
</organism>